<name>A0A182XKB2_ANOQN</name>
<dbReference type="AlphaFoldDB" id="A0A182XKB2"/>
<evidence type="ECO:0000256" key="14">
    <source>
        <dbReference type="PROSITE-ProRule" id="PRU10141"/>
    </source>
</evidence>
<evidence type="ECO:0000256" key="5">
    <source>
        <dbReference type="ARBA" id="ARBA00022692"/>
    </source>
</evidence>
<feature type="transmembrane region" description="Helical" evidence="16">
    <location>
        <begin position="700"/>
        <end position="726"/>
    </location>
</feature>
<evidence type="ECO:0000259" key="17">
    <source>
        <dbReference type="PROSITE" id="PS50011"/>
    </source>
</evidence>
<dbReference type="PROSITE" id="PS00107">
    <property type="entry name" value="PROTEIN_KINASE_ATP"/>
    <property type="match status" value="1"/>
</dbReference>
<evidence type="ECO:0000256" key="9">
    <source>
        <dbReference type="ARBA" id="ARBA00022989"/>
    </source>
</evidence>
<keyword evidence="11" id="KW-0829">Tyrosine-protein kinase</keyword>
<dbReference type="InterPro" id="IPR017441">
    <property type="entry name" value="Protein_kinase_ATP_BS"/>
</dbReference>
<dbReference type="STRING" id="34691.A0A182XKB2"/>
<keyword evidence="4" id="KW-0808">Transferase</keyword>
<feature type="transmembrane region" description="Helical" evidence="16">
    <location>
        <begin position="674"/>
        <end position="693"/>
    </location>
</feature>
<dbReference type="Gene3D" id="1.20.140.150">
    <property type="match status" value="1"/>
</dbReference>
<feature type="region of interest" description="Disordered" evidence="15">
    <location>
        <begin position="1"/>
        <end position="51"/>
    </location>
</feature>
<feature type="domain" description="Protein kinase" evidence="17">
    <location>
        <begin position="84"/>
        <end position="367"/>
    </location>
</feature>
<feature type="compositionally biased region" description="Low complexity" evidence="15">
    <location>
        <begin position="1048"/>
        <end position="1065"/>
    </location>
</feature>
<evidence type="ECO:0000256" key="12">
    <source>
        <dbReference type="ARBA" id="ARBA00038035"/>
    </source>
</evidence>
<feature type="transmembrane region" description="Helical" evidence="16">
    <location>
        <begin position="525"/>
        <end position="546"/>
    </location>
</feature>
<dbReference type="PROSITE" id="PS00108">
    <property type="entry name" value="PROTEIN_KINASE_ST"/>
    <property type="match status" value="1"/>
</dbReference>
<comment type="subcellular location">
    <subcellularLocation>
        <location evidence="1">Membrane</location>
        <topology evidence="1">Multi-pass membrane protein</topology>
    </subcellularLocation>
</comment>
<evidence type="ECO:0000256" key="15">
    <source>
        <dbReference type="SAM" id="MobiDB-lite"/>
    </source>
</evidence>
<dbReference type="Pfam" id="PF13903">
    <property type="entry name" value="Claudin_2"/>
    <property type="match status" value="1"/>
</dbReference>
<feature type="compositionally biased region" description="Basic and acidic residues" evidence="15">
    <location>
        <begin position="818"/>
        <end position="827"/>
    </location>
</feature>
<keyword evidence="19" id="KW-1185">Reference proteome</keyword>
<sequence>MSDDQSSQSSPATTPSSARPFMPLPLELNGERRKPSKKLSFQGCQGGQAPVIPDPTRERIRMQATAGKLQIAPNQTYDFTSEDMIDEGEIGRGAFGAVNRMKFTHTGTVMAVKRIRSTVDEKEQKQLLMDLEVVMKSNDCNTIVTFYGALFKEGDCWICMELMDTSLDKFYKFICEKQQSPIPEPILAQITFATVRALNYLKEELKIIHRDVKPSNILLKRNGDIKLCDFGISGQLVDSIARTKDAGCRPYMAPERIDPQRAKGYDVRSDVWSLGITLMEVATGKFPYPNLIKDERDRPKYGRLLQHPFIQQAEKSDTDVAAYVSEVLESMANNGITQFTTDLPAEVLALRLLSDTVLERGKSYPKMRIHTVQQRRAPSTISLDDSLDPSMMDTSVPAVFPPAVHRFPFNGLAAAAEMEYEQERSHRGTSSGAAVRPLPTVSERVGSYGRRSNNYDDNGIEVQLANGDLALIGNRLCREDSGISINEPHRGRFERLKKICSFATLSSGGGSDSERSNGMSRSQHWMLMITPVVSSFSLALVIAAVVGPQWLLTEEKIPVTTYHNNTHGQSTLTPITSINSVHNQQQLNIQHPHLIPATKDDLSGAFLTKYTKSSLWMLCSKYSGGTAPGQSQHQMGGDEFQCSSIDYFPTEGYSPDPNDSTNAIPYTVTHSSPFFLASNGVLIVSYGLFLVAMCSTKHKICYFVSGVLFIISGLLMLIGLIMYISILKAEIGSKLRPRSSLQAPQFSFRYGQSFLLYVFGFIITELSGILNVLIYSNVQQDEYDSAHHGDQSSAYPTYQNLSGGIQYNLHYRREWAHPGEEPGKSHQDGPPIVDYRYPYDGLDDCETSPRYYFEQEQQQQQQQREQQVDDNEVECNLHRRAYGRMTHEGLSKSLTDLLYMEPAQVKPDRSVTWSRVRANGDGERTDQGVDARTPDSNMEYTHYWSSTGKLTRSVSTYTDLVPLGEQEGSVRNRRARSRSPSRSDDEMTGKVSNICGLSRHYLSRELSKEKLFNEFCKKVGPRPKPKNIYYIDGRNGDDSYRSVYVVDPSSSSLHSPGPGARNRSSSQRRRNSTADARRRLATQDQLPPSSTSNYRQRIHSDNSLDDLMHDTDGRYGRRRDPIGRARSVDYRQTLPRNFQQRHLAASEPEDETGGFGERIALERKRISASGLLLEPAR</sequence>
<dbReference type="InterPro" id="IPR011009">
    <property type="entry name" value="Kinase-like_dom_sf"/>
</dbReference>
<keyword evidence="8 14" id="KW-0067">ATP-binding</keyword>
<keyword evidence="9 16" id="KW-1133">Transmembrane helix</keyword>
<dbReference type="GO" id="GO:0004713">
    <property type="term" value="F:protein tyrosine kinase activity"/>
    <property type="evidence" value="ECO:0007669"/>
    <property type="project" value="UniProtKB-KW"/>
</dbReference>
<dbReference type="SUPFAM" id="SSF56112">
    <property type="entry name" value="Protein kinase-like (PK-like)"/>
    <property type="match status" value="1"/>
</dbReference>
<protein>
    <recommendedName>
        <fullName evidence="13">mitogen-activated protein kinase kinase</fullName>
        <ecNumber evidence="13">2.7.12.2</ecNumber>
    </recommendedName>
</protein>
<feature type="transmembrane region" description="Helical" evidence="16">
    <location>
        <begin position="754"/>
        <end position="775"/>
    </location>
</feature>
<dbReference type="InterPro" id="IPR008271">
    <property type="entry name" value="Ser/Thr_kinase_AS"/>
</dbReference>
<evidence type="ECO:0000256" key="11">
    <source>
        <dbReference type="ARBA" id="ARBA00023137"/>
    </source>
</evidence>
<feature type="compositionally biased region" description="Low complexity" evidence="15">
    <location>
        <begin position="1"/>
        <end position="18"/>
    </location>
</feature>
<evidence type="ECO:0000256" key="6">
    <source>
        <dbReference type="ARBA" id="ARBA00022741"/>
    </source>
</evidence>
<dbReference type="Pfam" id="PF00069">
    <property type="entry name" value="Pkinase"/>
    <property type="match status" value="1"/>
</dbReference>
<dbReference type="InterPro" id="IPR000719">
    <property type="entry name" value="Prot_kinase_dom"/>
</dbReference>
<dbReference type="InterPro" id="IPR004031">
    <property type="entry name" value="PMP22/EMP/MP20/Claudin"/>
</dbReference>
<keyword evidence="5 16" id="KW-0812">Transmembrane</keyword>
<evidence type="ECO:0000256" key="10">
    <source>
        <dbReference type="ARBA" id="ARBA00023136"/>
    </source>
</evidence>
<evidence type="ECO:0000256" key="4">
    <source>
        <dbReference type="ARBA" id="ARBA00022679"/>
    </source>
</evidence>
<evidence type="ECO:0000256" key="7">
    <source>
        <dbReference type="ARBA" id="ARBA00022777"/>
    </source>
</evidence>
<feature type="region of interest" description="Disordered" evidence="15">
    <location>
        <begin position="1041"/>
        <end position="1128"/>
    </location>
</feature>
<dbReference type="FunFam" id="3.30.200.20:FF:000126">
    <property type="entry name" value="Dual specificity mitogen-activated protein kinase kinase 4"/>
    <property type="match status" value="1"/>
</dbReference>
<feature type="compositionally biased region" description="Polar residues" evidence="15">
    <location>
        <begin position="1082"/>
        <end position="1095"/>
    </location>
</feature>
<evidence type="ECO:0000256" key="16">
    <source>
        <dbReference type="SAM" id="Phobius"/>
    </source>
</evidence>
<dbReference type="GO" id="GO:0016020">
    <property type="term" value="C:membrane"/>
    <property type="evidence" value="ECO:0007669"/>
    <property type="project" value="UniProtKB-SubCell"/>
</dbReference>
<dbReference type="VEuPathDB" id="VectorBase:AQUA010300"/>
<keyword evidence="10 16" id="KW-0472">Membrane</keyword>
<feature type="region of interest" description="Disordered" evidence="15">
    <location>
        <begin position="963"/>
        <end position="990"/>
    </location>
</feature>
<dbReference type="GO" id="GO:0008545">
    <property type="term" value="F:JUN kinase kinase activity"/>
    <property type="evidence" value="ECO:0007669"/>
    <property type="project" value="TreeGrafter"/>
</dbReference>
<evidence type="ECO:0000256" key="2">
    <source>
        <dbReference type="ARBA" id="ARBA00022527"/>
    </source>
</evidence>
<dbReference type="Gene3D" id="3.30.200.20">
    <property type="entry name" value="Phosphorylase Kinase, domain 1"/>
    <property type="match status" value="1"/>
</dbReference>
<keyword evidence="6 14" id="KW-0547">Nucleotide-binding</keyword>
<dbReference type="EC" id="2.7.12.2" evidence="13"/>
<dbReference type="SMART" id="SM00220">
    <property type="entry name" value="S_TKc"/>
    <property type="match status" value="1"/>
</dbReference>
<evidence type="ECO:0000256" key="8">
    <source>
        <dbReference type="ARBA" id="ARBA00022840"/>
    </source>
</evidence>
<evidence type="ECO:0000313" key="18">
    <source>
        <dbReference type="EnsemblMetazoa" id="AQUA010300-PA"/>
    </source>
</evidence>
<accession>A0A182XKB2</accession>
<proteinExistence type="inferred from homology"/>
<evidence type="ECO:0000256" key="1">
    <source>
        <dbReference type="ARBA" id="ARBA00004141"/>
    </source>
</evidence>
<evidence type="ECO:0000313" key="19">
    <source>
        <dbReference type="Proteomes" id="UP000076407"/>
    </source>
</evidence>
<dbReference type="GO" id="GO:0004674">
    <property type="term" value="F:protein serine/threonine kinase activity"/>
    <property type="evidence" value="ECO:0007669"/>
    <property type="project" value="UniProtKB-KW"/>
</dbReference>
<dbReference type="PANTHER" id="PTHR48013">
    <property type="entry name" value="DUAL SPECIFICITY MITOGEN-ACTIVATED PROTEIN KINASE KINASE 5-RELATED"/>
    <property type="match status" value="1"/>
</dbReference>
<keyword evidence="3" id="KW-0597">Phosphoprotein</keyword>
<dbReference type="GO" id="GO:0005524">
    <property type="term" value="F:ATP binding"/>
    <property type="evidence" value="ECO:0007669"/>
    <property type="project" value="UniProtKB-UniRule"/>
</dbReference>
<comment type="similarity">
    <text evidence="12">Belongs to the protein kinase superfamily. STE Ser/Thr protein kinase family. MAP kinase kinase subfamily.</text>
</comment>
<evidence type="ECO:0000256" key="3">
    <source>
        <dbReference type="ARBA" id="ARBA00022553"/>
    </source>
</evidence>
<feature type="binding site" evidence="14">
    <location>
        <position position="113"/>
    </location>
    <ligand>
        <name>ATP</name>
        <dbReference type="ChEBI" id="CHEBI:30616"/>
    </ligand>
</feature>
<dbReference type="Gene3D" id="1.10.510.10">
    <property type="entry name" value="Transferase(Phosphotransferase) domain 1"/>
    <property type="match status" value="1"/>
</dbReference>
<dbReference type="PROSITE" id="PS50011">
    <property type="entry name" value="PROTEIN_KINASE_DOM"/>
    <property type="match status" value="1"/>
</dbReference>
<dbReference type="Proteomes" id="UP000076407">
    <property type="component" value="Unassembled WGS sequence"/>
</dbReference>
<keyword evidence="2" id="KW-0723">Serine/threonine-protein kinase</keyword>
<organism evidence="18 19">
    <name type="scientific">Anopheles quadriannulatus</name>
    <name type="common">Mosquito</name>
    <dbReference type="NCBI Taxonomy" id="34691"/>
    <lineage>
        <taxon>Eukaryota</taxon>
        <taxon>Metazoa</taxon>
        <taxon>Ecdysozoa</taxon>
        <taxon>Arthropoda</taxon>
        <taxon>Hexapoda</taxon>
        <taxon>Insecta</taxon>
        <taxon>Pterygota</taxon>
        <taxon>Neoptera</taxon>
        <taxon>Endopterygota</taxon>
        <taxon>Diptera</taxon>
        <taxon>Nematocera</taxon>
        <taxon>Culicoidea</taxon>
        <taxon>Culicidae</taxon>
        <taxon>Anophelinae</taxon>
        <taxon>Anopheles</taxon>
    </lineage>
</organism>
<evidence type="ECO:0000256" key="13">
    <source>
        <dbReference type="ARBA" id="ARBA00038999"/>
    </source>
</evidence>
<dbReference type="EnsemblMetazoa" id="AQUA010300-RA">
    <property type="protein sequence ID" value="AQUA010300-PA"/>
    <property type="gene ID" value="AQUA010300"/>
</dbReference>
<dbReference type="PANTHER" id="PTHR48013:SF15">
    <property type="entry name" value="DUAL SPECIFICITY MITOGEN-ACTIVATED PROTEIN KINASE KINASE 4"/>
    <property type="match status" value="1"/>
</dbReference>
<reference evidence="18" key="1">
    <citation type="submission" date="2020-05" db="UniProtKB">
        <authorList>
            <consortium name="EnsemblMetazoa"/>
        </authorList>
    </citation>
    <scope>IDENTIFICATION</scope>
    <source>
        <strain evidence="18">SANGQUA</strain>
    </source>
</reference>
<feature type="region of interest" description="Disordered" evidence="15">
    <location>
        <begin position="818"/>
        <end position="837"/>
    </location>
</feature>
<keyword evidence="7" id="KW-0418">Kinase</keyword>
<feature type="compositionally biased region" description="Basic and acidic residues" evidence="15">
    <location>
        <begin position="1098"/>
        <end position="1128"/>
    </location>
</feature>